<dbReference type="Proteomes" id="UP000198704">
    <property type="component" value="Unassembled WGS sequence"/>
</dbReference>
<dbReference type="NCBIfam" id="TIGR00638">
    <property type="entry name" value="Mop"/>
    <property type="match status" value="1"/>
</dbReference>
<dbReference type="EMBL" id="FNHS01000010">
    <property type="protein sequence ID" value="SDN65774.1"/>
    <property type="molecule type" value="Genomic_DNA"/>
</dbReference>
<evidence type="ECO:0000256" key="2">
    <source>
        <dbReference type="PROSITE-ProRule" id="PRU01213"/>
    </source>
</evidence>
<organism evidence="4 5">
    <name type="scientific">Methylobacterium phyllostachyos</name>
    <dbReference type="NCBI Taxonomy" id="582672"/>
    <lineage>
        <taxon>Bacteria</taxon>
        <taxon>Pseudomonadati</taxon>
        <taxon>Pseudomonadota</taxon>
        <taxon>Alphaproteobacteria</taxon>
        <taxon>Hyphomicrobiales</taxon>
        <taxon>Methylobacteriaceae</taxon>
        <taxon>Methylobacterium</taxon>
    </lineage>
</organism>
<evidence type="ECO:0000259" key="3">
    <source>
        <dbReference type="PROSITE" id="PS51866"/>
    </source>
</evidence>
<proteinExistence type="predicted"/>
<dbReference type="Gene3D" id="2.40.50.100">
    <property type="match status" value="1"/>
</dbReference>
<dbReference type="Pfam" id="PF03459">
    <property type="entry name" value="TOBE"/>
    <property type="match status" value="1"/>
</dbReference>
<evidence type="ECO:0000313" key="4">
    <source>
        <dbReference type="EMBL" id="SDN65774.1"/>
    </source>
</evidence>
<dbReference type="OrthoDB" id="122515at2"/>
<sequence length="70" mass="7474">MKHGARNDIPATVTAIKRGGVMAQVEVELVGTTYRMASVMTLDSLEELGLKEGDTVHVLAKAVNVLLVKP</sequence>
<keyword evidence="1 2" id="KW-0500">Molybdenum</keyword>
<evidence type="ECO:0000256" key="1">
    <source>
        <dbReference type="ARBA" id="ARBA00022505"/>
    </source>
</evidence>
<reference evidence="5" key="1">
    <citation type="submission" date="2016-10" db="EMBL/GenBank/DDBJ databases">
        <authorList>
            <person name="Varghese N."/>
            <person name="Submissions S."/>
        </authorList>
    </citation>
    <scope>NUCLEOTIDE SEQUENCE [LARGE SCALE GENOMIC DNA]</scope>
    <source>
        <strain evidence="5">BL47</strain>
    </source>
</reference>
<dbReference type="GO" id="GO:0015689">
    <property type="term" value="P:molybdate ion transport"/>
    <property type="evidence" value="ECO:0007669"/>
    <property type="project" value="InterPro"/>
</dbReference>
<feature type="domain" description="Mop" evidence="3">
    <location>
        <begin position="2"/>
        <end position="69"/>
    </location>
</feature>
<gene>
    <name evidence="4" type="ORF">SAMN05216360_11042</name>
</gene>
<dbReference type="AlphaFoldDB" id="A0A1H0D6I1"/>
<dbReference type="STRING" id="582672.SAMN05216360_11042"/>
<dbReference type="RefSeq" id="WP_091717654.1">
    <property type="nucleotide sequence ID" value="NZ_FNHS01000010.1"/>
</dbReference>
<protein>
    <submittedName>
        <fullName evidence="4">Molybdenum-pterin binding domain-containing protein</fullName>
    </submittedName>
</protein>
<keyword evidence="5" id="KW-1185">Reference proteome</keyword>
<dbReference type="InterPro" id="IPR005116">
    <property type="entry name" value="Transp-assoc_OB_typ1"/>
</dbReference>
<name>A0A1H0D6I1_9HYPH</name>
<accession>A0A1H0D6I1</accession>
<dbReference type="PROSITE" id="PS51866">
    <property type="entry name" value="MOP"/>
    <property type="match status" value="1"/>
</dbReference>
<dbReference type="InterPro" id="IPR004606">
    <property type="entry name" value="Mop_domain"/>
</dbReference>
<dbReference type="InterPro" id="IPR008995">
    <property type="entry name" value="Mo/tungstate-bd_C_term_dom"/>
</dbReference>
<dbReference type="SUPFAM" id="SSF50331">
    <property type="entry name" value="MOP-like"/>
    <property type="match status" value="1"/>
</dbReference>
<evidence type="ECO:0000313" key="5">
    <source>
        <dbReference type="Proteomes" id="UP000198704"/>
    </source>
</evidence>